<evidence type="ECO:0000313" key="1">
    <source>
        <dbReference type="EMBL" id="KAJ0019985.1"/>
    </source>
</evidence>
<sequence length="75" mass="8686">MHESTLSPFKYTLFWVLLIVTKLAFSYYIEIKPLVGPTKDIMSVQITNFQWHEFFPCAKNNIGVVIALWAPIILV</sequence>
<proteinExistence type="predicted"/>
<comment type="caution">
    <text evidence="1">The sequence shown here is derived from an EMBL/GenBank/DDBJ whole genome shotgun (WGS) entry which is preliminary data.</text>
</comment>
<evidence type="ECO:0000313" key="2">
    <source>
        <dbReference type="Proteomes" id="UP001163603"/>
    </source>
</evidence>
<reference evidence="2" key="1">
    <citation type="journal article" date="2023" name="G3 (Bethesda)">
        <title>Genome assembly and association tests identify interacting loci associated with vigor, precocity, and sex in interspecific pistachio rootstocks.</title>
        <authorList>
            <person name="Palmer W."/>
            <person name="Jacygrad E."/>
            <person name="Sagayaradj S."/>
            <person name="Cavanaugh K."/>
            <person name="Han R."/>
            <person name="Bertier L."/>
            <person name="Beede B."/>
            <person name="Kafkas S."/>
            <person name="Golino D."/>
            <person name="Preece J."/>
            <person name="Michelmore R."/>
        </authorList>
    </citation>
    <scope>NUCLEOTIDE SEQUENCE [LARGE SCALE GENOMIC DNA]</scope>
</reference>
<keyword evidence="2" id="KW-1185">Reference proteome</keyword>
<dbReference type="Proteomes" id="UP001163603">
    <property type="component" value="Chromosome 11"/>
</dbReference>
<gene>
    <name evidence="1" type="ORF">Pint_31310</name>
</gene>
<accession>A0ACC0XNB9</accession>
<name>A0ACC0XNB9_9ROSI</name>
<dbReference type="EMBL" id="CM047746">
    <property type="protein sequence ID" value="KAJ0019985.1"/>
    <property type="molecule type" value="Genomic_DNA"/>
</dbReference>
<protein>
    <submittedName>
        <fullName evidence="1">Uncharacterized protein</fullName>
    </submittedName>
</protein>
<organism evidence="1 2">
    <name type="scientific">Pistacia integerrima</name>
    <dbReference type="NCBI Taxonomy" id="434235"/>
    <lineage>
        <taxon>Eukaryota</taxon>
        <taxon>Viridiplantae</taxon>
        <taxon>Streptophyta</taxon>
        <taxon>Embryophyta</taxon>
        <taxon>Tracheophyta</taxon>
        <taxon>Spermatophyta</taxon>
        <taxon>Magnoliopsida</taxon>
        <taxon>eudicotyledons</taxon>
        <taxon>Gunneridae</taxon>
        <taxon>Pentapetalae</taxon>
        <taxon>rosids</taxon>
        <taxon>malvids</taxon>
        <taxon>Sapindales</taxon>
        <taxon>Anacardiaceae</taxon>
        <taxon>Pistacia</taxon>
    </lineage>
</organism>